<dbReference type="OrthoDB" id="344524at2"/>
<gene>
    <name evidence="1" type="ORF">CH364_14230</name>
</gene>
<organism evidence="1 2">
    <name type="scientific">Leptospira harrisiae</name>
    <dbReference type="NCBI Taxonomy" id="2023189"/>
    <lineage>
        <taxon>Bacteria</taxon>
        <taxon>Pseudomonadati</taxon>
        <taxon>Spirochaetota</taxon>
        <taxon>Spirochaetia</taxon>
        <taxon>Leptospirales</taxon>
        <taxon>Leptospiraceae</taxon>
        <taxon>Leptospira</taxon>
    </lineage>
</organism>
<evidence type="ECO:0000313" key="1">
    <source>
        <dbReference type="EMBL" id="PJZ84015.1"/>
    </source>
</evidence>
<keyword evidence="2" id="KW-1185">Reference proteome</keyword>
<dbReference type="Proteomes" id="UP000232145">
    <property type="component" value="Unassembled WGS sequence"/>
</dbReference>
<dbReference type="AlphaFoldDB" id="A0A2N0AI95"/>
<name>A0A2N0AI95_9LEPT</name>
<protein>
    <submittedName>
        <fullName evidence="1">Cell envelope biogenesis protein OmpA</fullName>
    </submittedName>
</protein>
<dbReference type="SUPFAM" id="SSF103088">
    <property type="entry name" value="OmpA-like"/>
    <property type="match status" value="1"/>
</dbReference>
<dbReference type="InterPro" id="IPR036737">
    <property type="entry name" value="OmpA-like_sf"/>
</dbReference>
<evidence type="ECO:0000313" key="2">
    <source>
        <dbReference type="Proteomes" id="UP000232145"/>
    </source>
</evidence>
<comment type="caution">
    <text evidence="1">The sequence shown here is derived from an EMBL/GenBank/DDBJ whole genome shotgun (WGS) entry which is preliminary data.</text>
</comment>
<sequence length="159" mass="18367">MMVGVFLVLVGTGLILVWFWKNSPKTYSSVFPENKTRTLTTEKNTNVIEYQWREFSVLFGAGLSQLEKQSSDWLWDHFNPSVLSKIGYITLIGSADASGHLVTNRRLVKERIRVVEKYLLSLGISKDKIEKTYLDPCFGSNPELRRYLRSVKIQYKIKT</sequence>
<accession>A0A2N0AI95</accession>
<reference evidence="1 2" key="1">
    <citation type="submission" date="2017-07" db="EMBL/GenBank/DDBJ databases">
        <title>Leptospira spp. isolated from tropical soils.</title>
        <authorList>
            <person name="Thibeaux R."/>
            <person name="Iraola G."/>
            <person name="Ferres I."/>
            <person name="Bierque E."/>
            <person name="Girault D."/>
            <person name="Soupe-Gilbert M.-E."/>
            <person name="Picardeau M."/>
            <person name="Goarant C."/>
        </authorList>
    </citation>
    <scope>NUCLEOTIDE SEQUENCE [LARGE SCALE GENOMIC DNA]</scope>
    <source>
        <strain evidence="1 2">FH2-B-A1</strain>
    </source>
</reference>
<proteinExistence type="predicted"/>
<dbReference type="EMBL" id="NPDX01000004">
    <property type="protein sequence ID" value="PJZ84015.1"/>
    <property type="molecule type" value="Genomic_DNA"/>
</dbReference>